<dbReference type="InterPro" id="IPR007527">
    <property type="entry name" value="Znf_SWIM"/>
</dbReference>
<dbReference type="OrthoDB" id="1484002at2759"/>
<keyword evidence="1" id="KW-0863">Zinc-finger</keyword>
<dbReference type="EMBL" id="PKPP01000839">
    <property type="protein sequence ID" value="PWA88168.1"/>
    <property type="molecule type" value="Genomic_DNA"/>
</dbReference>
<sequence>MEFAACDLVWSKIEGHCDNMDRLALIPFPRVDDFVRGEANQKDCPTRFHVEARRTRSTKVPYKPKVDGILQYILYWCSFGPDDHRKGGVVRPSRASYVPKKSSAGRPSTKRGCTCHFIVKRLIAKPSVALIIYNQDKHVDKKGLPCHGPQDKHAVGTRAMYAPFISEEFRQRVISLLHVGIPVETIMQRHNESVEKQGGPSNANDLITHRHVRTQERNIRRSRYELDDDDDVSLDLWVERNKNIVFFHEEFSDTGPFLLGIQTEWQLQQMIQFGNGRLIALDSRFGTHKLKVYDHRKGGVVRPSRASYVPKKSSAGRPSTKRGCTCHFIVKRLIAKPSVALIIYNQDKHVDKKGLPCHGPQDKHAVGTRAMYAPFISEEFRQRVISLLHVGIPVETIMQRHNESVEKQGGPSNANDLITHRHVRTQERNIRRSRYELDDDDDVSLDLWVERNKNIVFFHEEFSDTGPFLLGIQTEWQLQQMIQFGNGRLVALDSRFGTHKLKYPIQSLVVFNYDNKAIPVAWIISPSFSSGDTHRWMRALFNKVCIKDPTWKLAGFIVDDPLTDVLTIRDVFQCSVLVCFWRVRHAWHKNLMKRCSDMQTRANLSKALGQIVKDISKGFGTVESFDSFMEDFVECKDFMDYFKAIWYPRIGSWITALKTMPVASLESSAALEFYHNQLRIRFLNDETDSDIYKRADWLVNKLSTKIHSYFWLDEYEGKDDFSRYRKDDWASDFTSWRMSRTIPNTDVITEGEWVKVVDRVDRDLYHDIWNPGSEYAICSCEWGENGSWITALKTMPIASLESSAALEFYHNQLRIRFLNDETDSDIYKRADWLVNKLSTKIHSYFWLDEYEGKDDFSRYRKDEWASDFTSWRMSRSIPNTDVITEGERVKVVDRVDRDLYHEIWNPGSEYAICSCEWGENGNLCEHVCKVIQYHREKGSVLPSVSLLQYNQSLINMLKCPPANSLIRDHAVSLAVWVNEQLSAQFAKSAQNGVSGGMVEMENSYTQMEIDLE</sequence>
<comment type="caution">
    <text evidence="3">The sequence shown here is derived from an EMBL/GenBank/DDBJ whole genome shotgun (WGS) entry which is preliminary data.</text>
</comment>
<protein>
    <submittedName>
        <fullName evidence="3">Zinc ion binding protein</fullName>
    </submittedName>
</protein>
<dbReference type="GO" id="GO:0008270">
    <property type="term" value="F:zinc ion binding"/>
    <property type="evidence" value="ECO:0007669"/>
    <property type="project" value="UniProtKB-KW"/>
</dbReference>
<dbReference type="PROSITE" id="PS50966">
    <property type="entry name" value="ZF_SWIM"/>
    <property type="match status" value="1"/>
</dbReference>
<keyword evidence="1" id="KW-0479">Metal-binding</keyword>
<keyword evidence="1" id="KW-0862">Zinc</keyword>
<reference evidence="3 4" key="1">
    <citation type="journal article" date="2018" name="Mol. Plant">
        <title>The genome of Artemisia annua provides insight into the evolution of Asteraceae family and artemisinin biosynthesis.</title>
        <authorList>
            <person name="Shen Q."/>
            <person name="Zhang L."/>
            <person name="Liao Z."/>
            <person name="Wang S."/>
            <person name="Yan T."/>
            <person name="Shi P."/>
            <person name="Liu M."/>
            <person name="Fu X."/>
            <person name="Pan Q."/>
            <person name="Wang Y."/>
            <person name="Lv Z."/>
            <person name="Lu X."/>
            <person name="Zhang F."/>
            <person name="Jiang W."/>
            <person name="Ma Y."/>
            <person name="Chen M."/>
            <person name="Hao X."/>
            <person name="Li L."/>
            <person name="Tang Y."/>
            <person name="Lv G."/>
            <person name="Zhou Y."/>
            <person name="Sun X."/>
            <person name="Brodelius P.E."/>
            <person name="Rose J.K.C."/>
            <person name="Tang K."/>
        </authorList>
    </citation>
    <scope>NUCLEOTIDE SEQUENCE [LARGE SCALE GENOMIC DNA]</scope>
    <source>
        <strain evidence="4">cv. Huhao1</strain>
        <tissue evidence="3">Leaf</tissue>
    </source>
</reference>
<accession>A0A2U1PQX8</accession>
<proteinExistence type="predicted"/>
<keyword evidence="4" id="KW-1185">Reference proteome</keyword>
<name>A0A2U1PQX8_ARTAN</name>
<dbReference type="Proteomes" id="UP000245207">
    <property type="component" value="Unassembled WGS sequence"/>
</dbReference>
<gene>
    <name evidence="3" type="ORF">CTI12_AA123410</name>
</gene>
<dbReference type="AlphaFoldDB" id="A0A2U1PQX8"/>
<dbReference type="PANTHER" id="PTHR33977">
    <property type="entry name" value="ZINC ION BINDING PROTEIN"/>
    <property type="match status" value="1"/>
</dbReference>
<evidence type="ECO:0000256" key="1">
    <source>
        <dbReference type="PROSITE-ProRule" id="PRU00325"/>
    </source>
</evidence>
<organism evidence="3 4">
    <name type="scientific">Artemisia annua</name>
    <name type="common">Sweet wormwood</name>
    <dbReference type="NCBI Taxonomy" id="35608"/>
    <lineage>
        <taxon>Eukaryota</taxon>
        <taxon>Viridiplantae</taxon>
        <taxon>Streptophyta</taxon>
        <taxon>Embryophyta</taxon>
        <taxon>Tracheophyta</taxon>
        <taxon>Spermatophyta</taxon>
        <taxon>Magnoliopsida</taxon>
        <taxon>eudicotyledons</taxon>
        <taxon>Gunneridae</taxon>
        <taxon>Pentapetalae</taxon>
        <taxon>asterids</taxon>
        <taxon>campanulids</taxon>
        <taxon>Asterales</taxon>
        <taxon>Asteraceae</taxon>
        <taxon>Asteroideae</taxon>
        <taxon>Anthemideae</taxon>
        <taxon>Artemisiinae</taxon>
        <taxon>Artemisia</taxon>
    </lineage>
</organism>
<evidence type="ECO:0000313" key="4">
    <source>
        <dbReference type="Proteomes" id="UP000245207"/>
    </source>
</evidence>
<dbReference type="STRING" id="35608.A0A2U1PQX8"/>
<dbReference type="PANTHER" id="PTHR33977:SF1">
    <property type="entry name" value="ZINC ION BINDING PROTEIN"/>
    <property type="match status" value="1"/>
</dbReference>
<feature type="domain" description="SWIM-type" evidence="2">
    <location>
        <begin position="900"/>
        <end position="935"/>
    </location>
</feature>
<evidence type="ECO:0000259" key="2">
    <source>
        <dbReference type="PROSITE" id="PS50966"/>
    </source>
</evidence>
<evidence type="ECO:0000313" key="3">
    <source>
        <dbReference type="EMBL" id="PWA88168.1"/>
    </source>
</evidence>